<dbReference type="RefSeq" id="WP_189540091.1">
    <property type="nucleotide sequence ID" value="NZ_BMZD01000003.1"/>
</dbReference>
<evidence type="ECO:0000313" key="1">
    <source>
        <dbReference type="EMBL" id="GGZ95689.1"/>
    </source>
</evidence>
<reference evidence="1" key="1">
    <citation type="journal article" date="2014" name="Int. J. Syst. Evol. Microbiol.">
        <title>Complete genome sequence of Corynebacterium casei LMG S-19264T (=DSM 44701T), isolated from a smear-ripened cheese.</title>
        <authorList>
            <consortium name="US DOE Joint Genome Institute (JGI-PGF)"/>
            <person name="Walter F."/>
            <person name="Albersmeier A."/>
            <person name="Kalinowski J."/>
            <person name="Ruckert C."/>
        </authorList>
    </citation>
    <scope>NUCLEOTIDE SEQUENCE</scope>
    <source>
        <strain evidence="1">KCTC 32422</strain>
    </source>
</reference>
<sequence>METYRLIPHPDHPPASASAITARIISAAPNWLQLRFSLEGTAELVVPPFAGKGRADGLWQTTCFELFVRQPGSDGYAEFNLSPSERWAAYDFTGYRAGMAERAMPRQPDCTLRRGRSMAIFDAAIPLAALPPLPWSYALTAVIEEAGGRKSYWAMAHPDGKADFHHPACFAGTLAAPEAA</sequence>
<gene>
    <name evidence="1" type="ORF">GCM10011617_15050</name>
</gene>
<dbReference type="EMBL" id="BMZD01000003">
    <property type="protein sequence ID" value="GGZ95689.1"/>
    <property type="molecule type" value="Genomic_DNA"/>
</dbReference>
<proteinExistence type="predicted"/>
<dbReference type="Proteomes" id="UP000634139">
    <property type="component" value="Unassembled WGS sequence"/>
</dbReference>
<dbReference type="AlphaFoldDB" id="A0A918REJ0"/>
<protein>
    <recommendedName>
        <fullName evidence="3">DOMON-like domain-containing protein</fullName>
    </recommendedName>
</protein>
<accession>A0A918REJ0</accession>
<dbReference type="Gene3D" id="2.60.40.1190">
    <property type="match status" value="1"/>
</dbReference>
<dbReference type="CDD" id="cd09627">
    <property type="entry name" value="DOMON_murB_like"/>
    <property type="match status" value="1"/>
</dbReference>
<organism evidence="1 2">
    <name type="scientific">Novosphingobium arvoryzae</name>
    <dbReference type="NCBI Taxonomy" id="1256514"/>
    <lineage>
        <taxon>Bacteria</taxon>
        <taxon>Pseudomonadati</taxon>
        <taxon>Pseudomonadota</taxon>
        <taxon>Alphaproteobacteria</taxon>
        <taxon>Sphingomonadales</taxon>
        <taxon>Sphingomonadaceae</taxon>
        <taxon>Novosphingobium</taxon>
    </lineage>
</organism>
<evidence type="ECO:0008006" key="3">
    <source>
        <dbReference type="Google" id="ProtNLM"/>
    </source>
</evidence>
<evidence type="ECO:0000313" key="2">
    <source>
        <dbReference type="Proteomes" id="UP000634139"/>
    </source>
</evidence>
<reference evidence="1" key="2">
    <citation type="submission" date="2020-09" db="EMBL/GenBank/DDBJ databases">
        <authorList>
            <person name="Sun Q."/>
            <person name="Kim S."/>
        </authorList>
    </citation>
    <scope>NUCLEOTIDE SEQUENCE</scope>
    <source>
        <strain evidence="1">KCTC 32422</strain>
    </source>
</reference>
<name>A0A918REJ0_9SPHN</name>
<comment type="caution">
    <text evidence="1">The sequence shown here is derived from an EMBL/GenBank/DDBJ whole genome shotgun (WGS) entry which is preliminary data.</text>
</comment>
<keyword evidence="2" id="KW-1185">Reference proteome</keyword>